<protein>
    <submittedName>
        <fullName evidence="1">Uncharacterized protein</fullName>
    </submittedName>
</protein>
<proteinExistence type="predicted"/>
<organism evidence="1">
    <name type="scientific">anaerobic digester metagenome</name>
    <dbReference type="NCBI Taxonomy" id="1263854"/>
    <lineage>
        <taxon>unclassified sequences</taxon>
        <taxon>metagenomes</taxon>
        <taxon>ecological metagenomes</taxon>
    </lineage>
</organism>
<gene>
    <name evidence="1" type="ORF">SCFA_3500006</name>
</gene>
<reference evidence="1" key="1">
    <citation type="submission" date="2019-03" db="EMBL/GenBank/DDBJ databases">
        <authorList>
            <person name="Hao L."/>
        </authorList>
    </citation>
    <scope>NUCLEOTIDE SEQUENCE</scope>
</reference>
<name>A0A485M3E8_9ZZZZ</name>
<sequence>MFHVKHYPLSPGRSPGIIEKMKRELQESRDLTEKLKQESIFGEIQELLKSESPVGDGFPSRITG</sequence>
<dbReference type="AlphaFoldDB" id="A0A485M3E8"/>
<accession>A0A485M3E8</accession>
<evidence type="ECO:0000313" key="1">
    <source>
        <dbReference type="EMBL" id="VFU17062.1"/>
    </source>
</evidence>
<dbReference type="EMBL" id="CAADRN010000280">
    <property type="protein sequence ID" value="VFU17062.1"/>
    <property type="molecule type" value="Genomic_DNA"/>
</dbReference>